<dbReference type="InterPro" id="IPR027268">
    <property type="entry name" value="Peptidase_M4/M1_CTD_sf"/>
</dbReference>
<evidence type="ECO:0000313" key="5">
    <source>
        <dbReference type="Proteomes" id="UP000075714"/>
    </source>
</evidence>
<dbReference type="EMBL" id="LSYV01000060">
    <property type="protein sequence ID" value="KXZ45003.1"/>
    <property type="molecule type" value="Genomic_DNA"/>
</dbReference>
<feature type="binding site" evidence="1">
    <location>
        <position position="272"/>
    </location>
    <ligand>
        <name>Zn(2+)</name>
        <dbReference type="ChEBI" id="CHEBI:29105"/>
        <note>catalytic</note>
    </ligand>
</feature>
<dbReference type="InterPro" id="IPR042097">
    <property type="entry name" value="Aminopeptidase_N-like_N_sf"/>
</dbReference>
<reference evidence="5" key="1">
    <citation type="journal article" date="2016" name="Nat. Commun.">
        <title>The Gonium pectorale genome demonstrates co-option of cell cycle regulation during the evolution of multicellularity.</title>
        <authorList>
            <person name="Hanschen E.R."/>
            <person name="Marriage T.N."/>
            <person name="Ferris P.J."/>
            <person name="Hamaji T."/>
            <person name="Toyoda A."/>
            <person name="Fujiyama A."/>
            <person name="Neme R."/>
            <person name="Noguchi H."/>
            <person name="Minakuchi Y."/>
            <person name="Suzuki M."/>
            <person name="Kawai-Toyooka H."/>
            <person name="Smith D.R."/>
            <person name="Sparks H."/>
            <person name="Anderson J."/>
            <person name="Bakaric R."/>
            <person name="Luria V."/>
            <person name="Karger A."/>
            <person name="Kirschner M.W."/>
            <person name="Durand P.M."/>
            <person name="Michod R.E."/>
            <person name="Nozaki H."/>
            <person name="Olson B.J."/>
        </authorList>
    </citation>
    <scope>NUCLEOTIDE SEQUENCE [LARGE SCALE GENOMIC DNA]</scope>
    <source>
        <strain evidence="5">NIES-2863</strain>
    </source>
</reference>
<dbReference type="OrthoDB" id="79562at2759"/>
<dbReference type="Gene3D" id="3.30.2010.30">
    <property type="match status" value="1"/>
</dbReference>
<proteinExistence type="predicted"/>
<dbReference type="GO" id="GO:0005829">
    <property type="term" value="C:cytosol"/>
    <property type="evidence" value="ECO:0007669"/>
    <property type="project" value="TreeGrafter"/>
</dbReference>
<dbReference type="CDD" id="cd09599">
    <property type="entry name" value="M1_LTA4H"/>
    <property type="match status" value="1"/>
</dbReference>
<organism evidence="4 5">
    <name type="scientific">Gonium pectorale</name>
    <name type="common">Green alga</name>
    <dbReference type="NCBI Taxonomy" id="33097"/>
    <lineage>
        <taxon>Eukaryota</taxon>
        <taxon>Viridiplantae</taxon>
        <taxon>Chlorophyta</taxon>
        <taxon>core chlorophytes</taxon>
        <taxon>Chlorophyceae</taxon>
        <taxon>CS clade</taxon>
        <taxon>Chlamydomonadales</taxon>
        <taxon>Volvocaceae</taxon>
        <taxon>Gonium</taxon>
    </lineage>
</organism>
<comment type="cofactor">
    <cofactor evidence="1">
        <name>Zn(2+)</name>
        <dbReference type="ChEBI" id="CHEBI:29105"/>
    </cofactor>
    <text evidence="1">Binds 1 zinc ion per subunit.</text>
</comment>
<dbReference type="AlphaFoldDB" id="A0A150G5F4"/>
<evidence type="ECO:0000313" key="4">
    <source>
        <dbReference type="EMBL" id="KXZ45003.1"/>
    </source>
</evidence>
<feature type="domain" description="Peptidase M1 membrane alanine aminopeptidase" evidence="2">
    <location>
        <begin position="266"/>
        <end position="359"/>
    </location>
</feature>
<feature type="domain" description="Aminopeptidase N-like N-terminal" evidence="3">
    <location>
        <begin position="21"/>
        <end position="186"/>
    </location>
</feature>
<gene>
    <name evidence="4" type="ORF">GPECTOR_59g610</name>
</gene>
<dbReference type="GO" id="GO:0008270">
    <property type="term" value="F:zinc ion binding"/>
    <property type="evidence" value="ECO:0007669"/>
    <property type="project" value="InterPro"/>
</dbReference>
<dbReference type="Pfam" id="PF17900">
    <property type="entry name" value="Peptidase_M1_N"/>
    <property type="match status" value="1"/>
</dbReference>
<sequence length="360" mass="38623">MAVRDHSSQANFHELRVTHSAFELDVNFETRVIEGYVELTALAECDTPRELLLDTRSLSVHSVELLPPTGQTGQGPQPLEFRLGEPHKVLGSALRISIPAGSAPPVGGCLVISVRFTTSPASSATQWLAPAQTAGGTHPYLFTQCQAIHARSLVPCQDSPGAKMSYTAAVRVPQPLTALMSAVPDEPQPERGAHRAPYLLALAVGELSSRELGPRSRVWSEPGMVEAGAAEFADTAKYLEAGEAIAGEYVWGRYDLLLLPPSFPSLTNVVAHEIAHSWTGNLVTNASWEHFWLNEGFTVFLERKILGRLSGPAAFQFAASQGALKLAAEVERLGPTHPHTCLVPDLSGGVDPDDVFSSIP</sequence>
<dbReference type="InterPro" id="IPR034015">
    <property type="entry name" value="M1_LTA4H"/>
</dbReference>
<dbReference type="SUPFAM" id="SSF63737">
    <property type="entry name" value="Leukotriene A4 hydrolase N-terminal domain"/>
    <property type="match status" value="1"/>
</dbReference>
<feature type="binding site" evidence="1">
    <location>
        <position position="276"/>
    </location>
    <ligand>
        <name>Zn(2+)</name>
        <dbReference type="ChEBI" id="CHEBI:29105"/>
        <note>catalytic</note>
    </ligand>
</feature>
<protein>
    <submittedName>
        <fullName evidence="4">Uncharacterized protein</fullName>
    </submittedName>
</protein>
<keyword evidence="5" id="KW-1185">Reference proteome</keyword>
<accession>A0A150G5F4</accession>
<dbReference type="InterPro" id="IPR049980">
    <property type="entry name" value="LTA4H_cat"/>
</dbReference>
<dbReference type="Gene3D" id="1.10.390.10">
    <property type="entry name" value="Neutral Protease Domain 2"/>
    <property type="match status" value="1"/>
</dbReference>
<dbReference type="Pfam" id="PF01433">
    <property type="entry name" value="Peptidase_M1"/>
    <property type="match status" value="1"/>
</dbReference>
<keyword evidence="1" id="KW-0479">Metal-binding</keyword>
<dbReference type="SUPFAM" id="SSF55486">
    <property type="entry name" value="Metalloproteases ('zincins'), catalytic domain"/>
    <property type="match status" value="1"/>
</dbReference>
<dbReference type="Gene3D" id="2.60.40.1730">
    <property type="entry name" value="tricorn interacting facor f3 domain"/>
    <property type="match status" value="1"/>
</dbReference>
<dbReference type="GO" id="GO:0008237">
    <property type="term" value="F:metallopeptidase activity"/>
    <property type="evidence" value="ECO:0007669"/>
    <property type="project" value="InterPro"/>
</dbReference>
<dbReference type="Proteomes" id="UP000075714">
    <property type="component" value="Unassembled WGS sequence"/>
</dbReference>
<dbReference type="STRING" id="33097.A0A150G5F4"/>
<dbReference type="InterPro" id="IPR014782">
    <property type="entry name" value="Peptidase_M1_dom"/>
</dbReference>
<evidence type="ECO:0000259" key="3">
    <source>
        <dbReference type="Pfam" id="PF17900"/>
    </source>
</evidence>
<name>A0A150G5F4_GONPE</name>
<dbReference type="PANTHER" id="PTHR45726:SF3">
    <property type="entry name" value="LEUKOTRIENE A-4 HYDROLASE"/>
    <property type="match status" value="1"/>
</dbReference>
<dbReference type="PANTHER" id="PTHR45726">
    <property type="entry name" value="LEUKOTRIENE A-4 HYDROLASE"/>
    <property type="match status" value="1"/>
</dbReference>
<evidence type="ECO:0000259" key="2">
    <source>
        <dbReference type="Pfam" id="PF01433"/>
    </source>
</evidence>
<feature type="binding site" evidence="1">
    <location>
        <position position="295"/>
    </location>
    <ligand>
        <name>Zn(2+)</name>
        <dbReference type="ChEBI" id="CHEBI:29105"/>
        <note>catalytic</note>
    </ligand>
</feature>
<comment type="caution">
    <text evidence="4">The sequence shown here is derived from an EMBL/GenBank/DDBJ whole genome shotgun (WGS) entry which is preliminary data.</text>
</comment>
<dbReference type="InterPro" id="IPR045357">
    <property type="entry name" value="Aminopeptidase_N-like_N"/>
</dbReference>
<keyword evidence="1" id="KW-0862">Zinc</keyword>
<evidence type="ECO:0000256" key="1">
    <source>
        <dbReference type="PIRSR" id="PIRSR634015-3"/>
    </source>
</evidence>